<sequence length="177" mass="19602">MVKRRINIEKISKKENRLVCFSKRRNGLFKKAHELSALTGAQVAVLVLSESGRPYFHSSSPSFVAQFLTPDFSLPAGTSSSSPASAESSSGGGESEDWLRYLLDFEVEEVDVNVEELVAVKEKLEEMRERAAMALDWNFANSLLLSGDFDHDSLPPNDNVDDSSVLPSWIDLFEGCI</sequence>
<dbReference type="SMART" id="SM00432">
    <property type="entry name" value="MADS"/>
    <property type="match status" value="1"/>
</dbReference>
<gene>
    <name evidence="8" type="primary">TorMADS14</name>
    <name evidence="8" type="ORF">TorRG33x02_028320</name>
</gene>
<dbReference type="PANTHER" id="PTHR11945">
    <property type="entry name" value="MADS BOX PROTEIN"/>
    <property type="match status" value="1"/>
</dbReference>
<keyword evidence="9" id="KW-1185">Reference proteome</keyword>
<dbReference type="GO" id="GO:0000978">
    <property type="term" value="F:RNA polymerase II cis-regulatory region sequence-specific DNA binding"/>
    <property type="evidence" value="ECO:0007669"/>
    <property type="project" value="TreeGrafter"/>
</dbReference>
<feature type="domain" description="MADS-box" evidence="7">
    <location>
        <begin position="1"/>
        <end position="61"/>
    </location>
</feature>
<evidence type="ECO:0000256" key="6">
    <source>
        <dbReference type="SAM" id="Coils"/>
    </source>
</evidence>
<accession>A0A2P5FUT2</accession>
<proteinExistence type="predicted"/>
<evidence type="ECO:0000259" key="7">
    <source>
        <dbReference type="PROSITE" id="PS50066"/>
    </source>
</evidence>
<dbReference type="GO" id="GO:0005634">
    <property type="term" value="C:nucleus"/>
    <property type="evidence" value="ECO:0007669"/>
    <property type="project" value="UniProtKB-SubCell"/>
</dbReference>
<feature type="coiled-coil region" evidence="6">
    <location>
        <begin position="107"/>
        <end position="134"/>
    </location>
</feature>
<dbReference type="AlphaFoldDB" id="A0A2P5FUT2"/>
<dbReference type="Proteomes" id="UP000237000">
    <property type="component" value="Unassembled WGS sequence"/>
</dbReference>
<keyword evidence="5" id="KW-0539">Nucleus</keyword>
<keyword evidence="2" id="KW-0805">Transcription regulation</keyword>
<dbReference type="EMBL" id="JXTC01000008">
    <property type="protein sequence ID" value="POO01525.1"/>
    <property type="molecule type" value="Genomic_DNA"/>
</dbReference>
<evidence type="ECO:0000256" key="4">
    <source>
        <dbReference type="ARBA" id="ARBA00023163"/>
    </source>
</evidence>
<comment type="subcellular location">
    <subcellularLocation>
        <location evidence="1">Nucleus</location>
    </subcellularLocation>
</comment>
<dbReference type="InParanoid" id="A0A2P5FUT2"/>
<dbReference type="PANTHER" id="PTHR11945:SF441">
    <property type="entry name" value="AGAMOUS-LIKE MADS-BOX PROTEIN AGL29"/>
    <property type="match status" value="1"/>
</dbReference>
<evidence type="ECO:0000313" key="8">
    <source>
        <dbReference type="EMBL" id="POO01525.1"/>
    </source>
</evidence>
<dbReference type="Gene3D" id="3.40.1810.10">
    <property type="entry name" value="Transcription factor, MADS-box"/>
    <property type="match status" value="1"/>
</dbReference>
<protein>
    <submittedName>
        <fullName evidence="8">MADS-box transcription factor</fullName>
    </submittedName>
</protein>
<dbReference type="GO" id="GO:0046983">
    <property type="term" value="F:protein dimerization activity"/>
    <property type="evidence" value="ECO:0007669"/>
    <property type="project" value="InterPro"/>
</dbReference>
<dbReference type="SUPFAM" id="SSF55455">
    <property type="entry name" value="SRF-like"/>
    <property type="match status" value="1"/>
</dbReference>
<dbReference type="GO" id="GO:0000981">
    <property type="term" value="F:DNA-binding transcription factor activity, RNA polymerase II-specific"/>
    <property type="evidence" value="ECO:0007669"/>
    <property type="project" value="TreeGrafter"/>
</dbReference>
<reference evidence="9" key="1">
    <citation type="submission" date="2016-06" db="EMBL/GenBank/DDBJ databases">
        <title>Parallel loss of symbiosis genes in relatives of nitrogen-fixing non-legume Parasponia.</title>
        <authorList>
            <person name="Van Velzen R."/>
            <person name="Holmer R."/>
            <person name="Bu F."/>
            <person name="Rutten L."/>
            <person name="Van Zeijl A."/>
            <person name="Liu W."/>
            <person name="Santuari L."/>
            <person name="Cao Q."/>
            <person name="Sharma T."/>
            <person name="Shen D."/>
            <person name="Roswanjaya Y."/>
            <person name="Wardhani T."/>
            <person name="Kalhor M.S."/>
            <person name="Jansen J."/>
            <person name="Van den Hoogen J."/>
            <person name="Gungor B."/>
            <person name="Hartog M."/>
            <person name="Hontelez J."/>
            <person name="Verver J."/>
            <person name="Yang W.-C."/>
            <person name="Schijlen E."/>
            <person name="Repin R."/>
            <person name="Schilthuizen M."/>
            <person name="Schranz E."/>
            <person name="Heidstra R."/>
            <person name="Miyata K."/>
            <person name="Fedorova E."/>
            <person name="Kohlen W."/>
            <person name="Bisseling T."/>
            <person name="Smit S."/>
            <person name="Geurts R."/>
        </authorList>
    </citation>
    <scope>NUCLEOTIDE SEQUENCE [LARGE SCALE GENOMIC DNA]</scope>
    <source>
        <strain evidence="9">cv. RG33-2</strain>
    </source>
</reference>
<evidence type="ECO:0000256" key="2">
    <source>
        <dbReference type="ARBA" id="ARBA00023015"/>
    </source>
</evidence>
<dbReference type="InterPro" id="IPR002100">
    <property type="entry name" value="TF_MADSbox"/>
</dbReference>
<name>A0A2P5FUT2_TREOI</name>
<keyword evidence="4" id="KW-0804">Transcription</keyword>
<keyword evidence="6" id="KW-0175">Coiled coil</keyword>
<organism evidence="8 9">
    <name type="scientific">Trema orientale</name>
    <name type="common">Charcoal tree</name>
    <name type="synonym">Celtis orientalis</name>
    <dbReference type="NCBI Taxonomy" id="63057"/>
    <lineage>
        <taxon>Eukaryota</taxon>
        <taxon>Viridiplantae</taxon>
        <taxon>Streptophyta</taxon>
        <taxon>Embryophyta</taxon>
        <taxon>Tracheophyta</taxon>
        <taxon>Spermatophyta</taxon>
        <taxon>Magnoliopsida</taxon>
        <taxon>eudicotyledons</taxon>
        <taxon>Gunneridae</taxon>
        <taxon>Pentapetalae</taxon>
        <taxon>rosids</taxon>
        <taxon>fabids</taxon>
        <taxon>Rosales</taxon>
        <taxon>Cannabaceae</taxon>
        <taxon>Trema</taxon>
    </lineage>
</organism>
<dbReference type="Pfam" id="PF00319">
    <property type="entry name" value="SRF-TF"/>
    <property type="match status" value="1"/>
</dbReference>
<evidence type="ECO:0000256" key="3">
    <source>
        <dbReference type="ARBA" id="ARBA00023125"/>
    </source>
</evidence>
<evidence type="ECO:0000313" key="9">
    <source>
        <dbReference type="Proteomes" id="UP000237000"/>
    </source>
</evidence>
<comment type="caution">
    <text evidence="8">The sequence shown here is derived from an EMBL/GenBank/DDBJ whole genome shotgun (WGS) entry which is preliminary data.</text>
</comment>
<keyword evidence="3" id="KW-0238">DNA-binding</keyword>
<dbReference type="InterPro" id="IPR036879">
    <property type="entry name" value="TF_MADSbox_sf"/>
</dbReference>
<dbReference type="OrthoDB" id="1194613at2759"/>
<dbReference type="PROSITE" id="PS50066">
    <property type="entry name" value="MADS_BOX_2"/>
    <property type="match status" value="1"/>
</dbReference>
<evidence type="ECO:0000256" key="1">
    <source>
        <dbReference type="ARBA" id="ARBA00004123"/>
    </source>
</evidence>
<dbReference type="PRINTS" id="PR00404">
    <property type="entry name" value="MADSDOMAIN"/>
</dbReference>
<evidence type="ECO:0000256" key="5">
    <source>
        <dbReference type="ARBA" id="ARBA00023242"/>
    </source>
</evidence>